<dbReference type="GO" id="GO:0003700">
    <property type="term" value="F:DNA-binding transcription factor activity"/>
    <property type="evidence" value="ECO:0007669"/>
    <property type="project" value="InterPro"/>
</dbReference>
<feature type="domain" description="HTH lysR-type" evidence="5">
    <location>
        <begin position="1"/>
        <end position="58"/>
    </location>
</feature>
<comment type="similarity">
    <text evidence="1">Belongs to the LysR transcriptional regulatory family.</text>
</comment>
<dbReference type="EMBL" id="BSOT01000005">
    <property type="protein sequence ID" value="GLR70557.1"/>
    <property type="molecule type" value="Genomic_DNA"/>
</dbReference>
<keyword evidence="4" id="KW-0804">Transcription</keyword>
<evidence type="ECO:0000256" key="4">
    <source>
        <dbReference type="ARBA" id="ARBA00023163"/>
    </source>
</evidence>
<dbReference type="AlphaFoldDB" id="A0AA37SW32"/>
<dbReference type="GO" id="GO:0000976">
    <property type="term" value="F:transcription cis-regulatory region binding"/>
    <property type="evidence" value="ECO:0007669"/>
    <property type="project" value="TreeGrafter"/>
</dbReference>
<keyword evidence="2" id="KW-0805">Transcription regulation</keyword>
<keyword evidence="7" id="KW-1185">Reference proteome</keyword>
<organism evidence="6 7">
    <name type="scientific">Agaribacter marinus</name>
    <dbReference type="NCBI Taxonomy" id="1431249"/>
    <lineage>
        <taxon>Bacteria</taxon>
        <taxon>Pseudomonadati</taxon>
        <taxon>Pseudomonadota</taxon>
        <taxon>Gammaproteobacteria</taxon>
        <taxon>Alteromonadales</taxon>
        <taxon>Alteromonadaceae</taxon>
        <taxon>Agaribacter</taxon>
    </lineage>
</organism>
<keyword evidence="3" id="KW-0238">DNA-binding</keyword>
<evidence type="ECO:0000313" key="7">
    <source>
        <dbReference type="Proteomes" id="UP001156601"/>
    </source>
</evidence>
<reference evidence="6" key="2">
    <citation type="submission" date="2023-01" db="EMBL/GenBank/DDBJ databases">
        <title>Draft genome sequence of Agaribacter marinus strain NBRC 110023.</title>
        <authorList>
            <person name="Sun Q."/>
            <person name="Mori K."/>
        </authorList>
    </citation>
    <scope>NUCLEOTIDE SEQUENCE</scope>
    <source>
        <strain evidence="6">NBRC 110023</strain>
    </source>
</reference>
<dbReference type="PROSITE" id="PS50931">
    <property type="entry name" value="HTH_LYSR"/>
    <property type="match status" value="1"/>
</dbReference>
<proteinExistence type="inferred from homology"/>
<sequence length="306" mass="34732">MDFNKAKTFVSVVDEGGITQAANRLCLTQQAVSAQMCQFEQGLGLNLFDRHGPAIRLTEHGEKLYALFKTQLLAMENAVATVKSDKSQATGTIRIGCWMEQAVGYLPAIIQTFKQVFPKVDFDLMIANDDEIETLLLHNKVDFGLQVFCSEKKILKQETVYRQPLLPVASKAFWLQHQQPENIHDCLTLPLVDYHSPYSAFNAWIKKNAREMLPLSKKKIKSVATTNNVVLKQLVLGSMGFGFLHLDAIVDELANGDLIPVIFKNGITYEDIYVDIDVTYKRKHALGFVHLQFLTSMYEQKSRWMR</sequence>
<accession>A0AA37SW32</accession>
<protein>
    <recommendedName>
        <fullName evidence="5">HTH lysR-type domain-containing protein</fullName>
    </recommendedName>
</protein>
<dbReference type="InterPro" id="IPR036390">
    <property type="entry name" value="WH_DNA-bd_sf"/>
</dbReference>
<evidence type="ECO:0000256" key="2">
    <source>
        <dbReference type="ARBA" id="ARBA00023015"/>
    </source>
</evidence>
<dbReference type="SUPFAM" id="SSF46785">
    <property type="entry name" value="Winged helix' DNA-binding domain"/>
    <property type="match status" value="1"/>
</dbReference>
<dbReference type="InterPro" id="IPR005119">
    <property type="entry name" value="LysR_subst-bd"/>
</dbReference>
<dbReference type="SUPFAM" id="SSF53850">
    <property type="entry name" value="Periplasmic binding protein-like II"/>
    <property type="match status" value="1"/>
</dbReference>
<dbReference type="Gene3D" id="1.10.10.10">
    <property type="entry name" value="Winged helix-like DNA-binding domain superfamily/Winged helix DNA-binding domain"/>
    <property type="match status" value="1"/>
</dbReference>
<dbReference type="Proteomes" id="UP001156601">
    <property type="component" value="Unassembled WGS sequence"/>
</dbReference>
<evidence type="ECO:0000256" key="3">
    <source>
        <dbReference type="ARBA" id="ARBA00023125"/>
    </source>
</evidence>
<name>A0AA37SW32_9ALTE</name>
<dbReference type="RefSeq" id="WP_284216851.1">
    <property type="nucleotide sequence ID" value="NZ_BSOT01000005.1"/>
</dbReference>
<dbReference type="InterPro" id="IPR036388">
    <property type="entry name" value="WH-like_DNA-bd_sf"/>
</dbReference>
<dbReference type="Pfam" id="PF00126">
    <property type="entry name" value="HTH_1"/>
    <property type="match status" value="1"/>
</dbReference>
<reference evidence="6" key="1">
    <citation type="journal article" date="2014" name="Int. J. Syst. Evol. Microbiol.">
        <title>Complete genome sequence of Corynebacterium casei LMG S-19264T (=DSM 44701T), isolated from a smear-ripened cheese.</title>
        <authorList>
            <consortium name="US DOE Joint Genome Institute (JGI-PGF)"/>
            <person name="Walter F."/>
            <person name="Albersmeier A."/>
            <person name="Kalinowski J."/>
            <person name="Ruckert C."/>
        </authorList>
    </citation>
    <scope>NUCLEOTIDE SEQUENCE</scope>
    <source>
        <strain evidence="6">NBRC 110023</strain>
    </source>
</reference>
<evidence type="ECO:0000313" key="6">
    <source>
        <dbReference type="EMBL" id="GLR70557.1"/>
    </source>
</evidence>
<dbReference type="PANTHER" id="PTHR30126:SF40">
    <property type="entry name" value="HTH-TYPE TRANSCRIPTIONAL REGULATOR GLTR"/>
    <property type="match status" value="1"/>
</dbReference>
<dbReference type="PANTHER" id="PTHR30126">
    <property type="entry name" value="HTH-TYPE TRANSCRIPTIONAL REGULATOR"/>
    <property type="match status" value="1"/>
</dbReference>
<dbReference type="PRINTS" id="PR00039">
    <property type="entry name" value="HTHLYSR"/>
</dbReference>
<dbReference type="InterPro" id="IPR000847">
    <property type="entry name" value="LysR_HTH_N"/>
</dbReference>
<dbReference type="Pfam" id="PF03466">
    <property type="entry name" value="LysR_substrate"/>
    <property type="match status" value="1"/>
</dbReference>
<dbReference type="Gene3D" id="3.40.190.10">
    <property type="entry name" value="Periplasmic binding protein-like II"/>
    <property type="match status" value="2"/>
</dbReference>
<dbReference type="CDD" id="cd05466">
    <property type="entry name" value="PBP2_LTTR_substrate"/>
    <property type="match status" value="1"/>
</dbReference>
<comment type="caution">
    <text evidence="6">The sequence shown here is derived from an EMBL/GenBank/DDBJ whole genome shotgun (WGS) entry which is preliminary data.</text>
</comment>
<evidence type="ECO:0000256" key="1">
    <source>
        <dbReference type="ARBA" id="ARBA00009437"/>
    </source>
</evidence>
<gene>
    <name evidence="6" type="ORF">GCM10007852_14650</name>
</gene>
<evidence type="ECO:0000259" key="5">
    <source>
        <dbReference type="PROSITE" id="PS50931"/>
    </source>
</evidence>